<dbReference type="AlphaFoldDB" id="A0A0A2LMV3"/>
<evidence type="ECO:0008006" key="4">
    <source>
        <dbReference type="Google" id="ProtNLM"/>
    </source>
</evidence>
<dbReference type="Proteomes" id="UP000030129">
    <property type="component" value="Unassembled WGS sequence"/>
</dbReference>
<feature type="region of interest" description="Disordered" evidence="1">
    <location>
        <begin position="27"/>
        <end position="51"/>
    </location>
</feature>
<accession>A0A0A2LMV3</accession>
<keyword evidence="3" id="KW-1185">Reference proteome</keyword>
<evidence type="ECO:0000256" key="1">
    <source>
        <dbReference type="SAM" id="MobiDB-lite"/>
    </source>
</evidence>
<reference evidence="2 3" key="1">
    <citation type="submission" date="2013-09" db="EMBL/GenBank/DDBJ databases">
        <authorList>
            <person name="Zeng Z."/>
            <person name="Chen C."/>
        </authorList>
    </citation>
    <scope>NUCLEOTIDE SEQUENCE [LARGE SCALE GENOMIC DNA]</scope>
    <source>
        <strain evidence="2 3">F44-8</strain>
    </source>
</reference>
<feature type="compositionally biased region" description="Acidic residues" evidence="1">
    <location>
        <begin position="35"/>
        <end position="51"/>
    </location>
</feature>
<gene>
    <name evidence="2" type="ORF">Q763_09055</name>
</gene>
<name>A0A0A2LMV3_9FLAO</name>
<comment type="caution">
    <text evidence="2">The sequence shown here is derived from an EMBL/GenBank/DDBJ whole genome shotgun (WGS) entry which is preliminary data.</text>
</comment>
<proteinExistence type="predicted"/>
<evidence type="ECO:0000313" key="2">
    <source>
        <dbReference type="EMBL" id="KGO81219.1"/>
    </source>
</evidence>
<organism evidence="2 3">
    <name type="scientific">Flavobacterium beibuense F44-8</name>
    <dbReference type="NCBI Taxonomy" id="1406840"/>
    <lineage>
        <taxon>Bacteria</taxon>
        <taxon>Pseudomonadati</taxon>
        <taxon>Bacteroidota</taxon>
        <taxon>Flavobacteriia</taxon>
        <taxon>Flavobacteriales</taxon>
        <taxon>Flavobacteriaceae</taxon>
        <taxon>Flavobacterium</taxon>
    </lineage>
</organism>
<protein>
    <recommendedName>
        <fullName evidence="4">Lipoprotein</fullName>
    </recommendedName>
</protein>
<sequence>MNMRLLKNTLFAGLFVAALSLTSCGEKKENKDAEMENTETMDAPDEGMDMDVDVDVNQDTTKVDVEMDTMH</sequence>
<dbReference type="EMBL" id="JRLV01000008">
    <property type="protein sequence ID" value="KGO81219.1"/>
    <property type="molecule type" value="Genomic_DNA"/>
</dbReference>
<dbReference type="PROSITE" id="PS51257">
    <property type="entry name" value="PROKAR_LIPOPROTEIN"/>
    <property type="match status" value="1"/>
</dbReference>
<evidence type="ECO:0000313" key="3">
    <source>
        <dbReference type="Proteomes" id="UP000030129"/>
    </source>
</evidence>